<gene>
    <name evidence="1" type="ORF">H735_10080</name>
</gene>
<evidence type="ECO:0000313" key="2">
    <source>
        <dbReference type="Proteomes" id="UP000031586"/>
    </source>
</evidence>
<dbReference type="AlphaFoldDB" id="A0A0C1VTM6"/>
<comment type="caution">
    <text evidence="1">The sequence shown here is derived from an EMBL/GenBank/DDBJ whole genome shotgun (WGS) entry which is preliminary data.</text>
</comment>
<dbReference type="PATRIC" id="fig|1229493.5.peg.1099"/>
<accession>A0A0C1VTM6</accession>
<name>A0A0C1VTM6_9VIBR</name>
<dbReference type="Proteomes" id="UP000031586">
    <property type="component" value="Unassembled WGS sequence"/>
</dbReference>
<proteinExistence type="predicted"/>
<sequence>MKLFEAIHNAAIIDTTDFHDDQMTTAIADIQDILGQEDGGVAGVHFCGLEEEWSAMPYEQRIDALKKYVNAELSYFEGHFEFQEQPKGK</sequence>
<evidence type="ECO:0000313" key="1">
    <source>
        <dbReference type="EMBL" id="KIF53263.1"/>
    </source>
</evidence>
<organism evidence="1 2">
    <name type="scientific">Vibrio owensii CAIM 1854 = LMG 25443</name>
    <dbReference type="NCBI Taxonomy" id="1229493"/>
    <lineage>
        <taxon>Bacteria</taxon>
        <taxon>Pseudomonadati</taxon>
        <taxon>Pseudomonadota</taxon>
        <taxon>Gammaproteobacteria</taxon>
        <taxon>Vibrionales</taxon>
        <taxon>Vibrionaceae</taxon>
        <taxon>Vibrio</taxon>
    </lineage>
</organism>
<reference evidence="1 2" key="1">
    <citation type="submission" date="2014-07" db="EMBL/GenBank/DDBJ databases">
        <title>Unique and conserved regions in Vibrio harveyi and related species in comparison with the shrimp pathogen Vibrio harveyi CAIM 1792.</title>
        <authorList>
            <person name="Espinoza-Valles I."/>
            <person name="Vora G."/>
            <person name="Leekitcharoenphon P."/>
            <person name="Ussery D."/>
            <person name="Hoj L."/>
            <person name="Gomez-Gil B."/>
        </authorList>
    </citation>
    <scope>NUCLEOTIDE SEQUENCE [LARGE SCALE GENOMIC DNA]</scope>
    <source>
        <strain evidence="2">CAIM 1854 / LMG 25443</strain>
    </source>
</reference>
<dbReference type="EMBL" id="JPRD01000015">
    <property type="protein sequence ID" value="KIF53263.1"/>
    <property type="molecule type" value="Genomic_DNA"/>
</dbReference>
<protein>
    <submittedName>
        <fullName evidence="1">Uncharacterized protein</fullName>
    </submittedName>
</protein>
<dbReference type="RefSeq" id="WP_020194457.1">
    <property type="nucleotide sequence ID" value="NZ_BAOH01000005.1"/>
</dbReference>